<dbReference type="Proteomes" id="UP001054945">
    <property type="component" value="Unassembled WGS sequence"/>
</dbReference>
<evidence type="ECO:0000313" key="7">
    <source>
        <dbReference type="Proteomes" id="UP001054945"/>
    </source>
</evidence>
<proteinExistence type="predicted"/>
<dbReference type="PANTHER" id="PTHR47535:SF7">
    <property type="entry name" value="CALMIN"/>
    <property type="match status" value="1"/>
</dbReference>
<name>A0AAV4P6C3_CAEEX</name>
<evidence type="ECO:0000313" key="6">
    <source>
        <dbReference type="EMBL" id="GIX92563.1"/>
    </source>
</evidence>
<dbReference type="Pfam" id="PF00435">
    <property type="entry name" value="Spectrin"/>
    <property type="match status" value="1"/>
</dbReference>
<reference evidence="6 7" key="1">
    <citation type="submission" date="2021-06" db="EMBL/GenBank/DDBJ databases">
        <title>Caerostris extrusa draft genome.</title>
        <authorList>
            <person name="Kono N."/>
            <person name="Arakawa K."/>
        </authorList>
    </citation>
    <scope>NUCLEOTIDE SEQUENCE [LARGE SCALE GENOMIC DNA]</scope>
</reference>
<dbReference type="PANTHER" id="PTHR47535">
    <property type="entry name" value="MUSCLE-SPECIFIC PROTEIN 300 KDA, ISOFORM G"/>
    <property type="match status" value="1"/>
</dbReference>
<dbReference type="GO" id="GO:0005640">
    <property type="term" value="C:nuclear outer membrane"/>
    <property type="evidence" value="ECO:0007669"/>
    <property type="project" value="TreeGrafter"/>
</dbReference>
<evidence type="ECO:0000256" key="3">
    <source>
        <dbReference type="ARBA" id="ARBA00022737"/>
    </source>
</evidence>
<dbReference type="InterPro" id="IPR002017">
    <property type="entry name" value="Spectrin_repeat"/>
</dbReference>
<accession>A0AAV4P6C3</accession>
<dbReference type="GO" id="GO:0005737">
    <property type="term" value="C:cytoplasm"/>
    <property type="evidence" value="ECO:0007669"/>
    <property type="project" value="TreeGrafter"/>
</dbReference>
<dbReference type="Gene3D" id="1.20.58.60">
    <property type="match status" value="3"/>
</dbReference>
<dbReference type="GO" id="GO:0034993">
    <property type="term" value="C:meiotic nuclear membrane microtubule tethering complex"/>
    <property type="evidence" value="ECO:0007669"/>
    <property type="project" value="TreeGrafter"/>
</dbReference>
<dbReference type="GO" id="GO:0007097">
    <property type="term" value="P:nuclear migration"/>
    <property type="evidence" value="ECO:0007669"/>
    <property type="project" value="TreeGrafter"/>
</dbReference>
<sequence>MSRILNKYQNLKNAAKDSVRKWEQYVKEHEYFEKKLVEVLKWLEEPEKKLQENSVLFGDMLVLQERKAALEEKSFIHQLPPEGREIIRQKIRNLQKQWEALQEKCNGTLDPSTRVSRNSSLSHKVRTDCPSGCKRSDCQSNSTQNRNRLFKKREPNFKVKRLPKIAIPVVNSPMVIHQDILSHKPLLEAVCDKANELMSVTGDNTIPSYIQDVKMMYNAMCTKSEECKDTSGEKAIITSRLSILKDLMSKQSEGDKMLSDLEKLCAVVCKNTSEHGCEILKHEMKELSDSWSQYNTALMESKCNLTNVIQQWNSFEKNMQALNKWFKDIDTEFKKPQLQSTLDEKEGQFNIIKDLNEKVMCCQKDLDTLTDEAHSLTHSSGVESIKFDVSQLNVRYQNLVSLSKTLLHRWEIIVQDHKAYEAKADEFSEWLASGQKILAEIETEESIEQSMIKLQVLVNDKLQGQQLLSETVQSGERLYQDTATAGRESIRERLRELRDKFDLFSNSVLEVQRQLDSLNQHWISFKDTFKQALNQETEPHKRQLDLLQSKVQSVAPLMKEEDLPLSILEATARFNNIVFIIKQLSGAIAARDFEQLVKSHAAFEKRYQDIATNADETLREMTEKFKQWETFDEKCNVMTSWLENMEQRIKDFVLKTTLEEKIEQRDKFQQINQLLSHTLRLWRHRNKHYSESLGTKEADFDVLSDESQELIAASGEMRISMGTSQLISRFQSMLLTCKELARKCEQHVEDHQQFNEKYKVCSDWIEEAAAQYAKLNVLPYSSCENFTEKLSLVQTKDEGLNMLSATIQYGEQLQSRFLCGWLGNRPSDVT</sequence>
<protein>
    <submittedName>
        <fullName evidence="6">Nesprin-1</fullName>
    </submittedName>
</protein>
<evidence type="ECO:0000256" key="5">
    <source>
        <dbReference type="ARBA" id="ARBA00023136"/>
    </source>
</evidence>
<comment type="subcellular location">
    <subcellularLocation>
        <location evidence="1">Membrane</location>
    </subcellularLocation>
</comment>
<evidence type="ECO:0000256" key="4">
    <source>
        <dbReference type="ARBA" id="ARBA00022989"/>
    </source>
</evidence>
<dbReference type="AlphaFoldDB" id="A0AAV4P6C3"/>
<keyword evidence="5" id="KW-0472">Membrane</keyword>
<gene>
    <name evidence="6" type="primary">Syne1_1</name>
    <name evidence="6" type="ORF">CEXT_265651</name>
</gene>
<organism evidence="6 7">
    <name type="scientific">Caerostris extrusa</name>
    <name type="common">Bark spider</name>
    <name type="synonym">Caerostris bankana</name>
    <dbReference type="NCBI Taxonomy" id="172846"/>
    <lineage>
        <taxon>Eukaryota</taxon>
        <taxon>Metazoa</taxon>
        <taxon>Ecdysozoa</taxon>
        <taxon>Arthropoda</taxon>
        <taxon>Chelicerata</taxon>
        <taxon>Arachnida</taxon>
        <taxon>Araneae</taxon>
        <taxon>Araneomorphae</taxon>
        <taxon>Entelegynae</taxon>
        <taxon>Araneoidea</taxon>
        <taxon>Araneidae</taxon>
        <taxon>Caerostris</taxon>
    </lineage>
</organism>
<dbReference type="GO" id="GO:0051015">
    <property type="term" value="F:actin filament binding"/>
    <property type="evidence" value="ECO:0007669"/>
    <property type="project" value="TreeGrafter"/>
</dbReference>
<dbReference type="GO" id="GO:0008285">
    <property type="term" value="P:negative regulation of cell population proliferation"/>
    <property type="evidence" value="ECO:0007669"/>
    <property type="project" value="TreeGrafter"/>
</dbReference>
<evidence type="ECO:0000256" key="1">
    <source>
        <dbReference type="ARBA" id="ARBA00004370"/>
    </source>
</evidence>
<keyword evidence="4" id="KW-1133">Transmembrane helix</keyword>
<dbReference type="EMBL" id="BPLR01021703">
    <property type="protein sequence ID" value="GIX92563.1"/>
    <property type="molecule type" value="Genomic_DNA"/>
</dbReference>
<dbReference type="InterPro" id="IPR052403">
    <property type="entry name" value="LINC-complex_assoc"/>
</dbReference>
<keyword evidence="2" id="KW-0812">Transmembrane</keyword>
<keyword evidence="7" id="KW-1185">Reference proteome</keyword>
<evidence type="ECO:0000256" key="2">
    <source>
        <dbReference type="ARBA" id="ARBA00022692"/>
    </source>
</evidence>
<comment type="caution">
    <text evidence="6">The sequence shown here is derived from an EMBL/GenBank/DDBJ whole genome shotgun (WGS) entry which is preliminary data.</text>
</comment>
<dbReference type="SUPFAM" id="SSF46966">
    <property type="entry name" value="Spectrin repeat"/>
    <property type="match status" value="4"/>
</dbReference>
<keyword evidence="3" id="KW-0677">Repeat</keyword>